<evidence type="ECO:0000313" key="8">
    <source>
        <dbReference type="Proteomes" id="UP000250354"/>
    </source>
</evidence>
<evidence type="ECO:0000256" key="2">
    <source>
        <dbReference type="ARBA" id="ARBA00023015"/>
    </source>
</evidence>
<keyword evidence="1" id="KW-0678">Repressor</keyword>
<dbReference type="Proteomes" id="UP001069047">
    <property type="component" value="Unassembled WGS sequence"/>
</dbReference>
<dbReference type="CDD" id="cd06291">
    <property type="entry name" value="PBP1_Qymf-like"/>
    <property type="match status" value="1"/>
</dbReference>
<dbReference type="GO" id="GO:0000976">
    <property type="term" value="F:transcription cis-regulatory region binding"/>
    <property type="evidence" value="ECO:0007669"/>
    <property type="project" value="TreeGrafter"/>
</dbReference>
<dbReference type="PANTHER" id="PTHR30146">
    <property type="entry name" value="LACI-RELATED TRANSCRIPTIONAL REPRESSOR"/>
    <property type="match status" value="1"/>
</dbReference>
<name>A0A1E9P9J7_9LACT</name>
<evidence type="ECO:0000313" key="9">
    <source>
        <dbReference type="Proteomes" id="UP001069047"/>
    </source>
</evidence>
<dbReference type="PANTHER" id="PTHR30146:SF95">
    <property type="entry name" value="RIBOSE OPERON REPRESSOR"/>
    <property type="match status" value="1"/>
</dbReference>
<dbReference type="Pfam" id="PF00356">
    <property type="entry name" value="LacI"/>
    <property type="match status" value="1"/>
</dbReference>
<organism evidence="6 9">
    <name type="scientific">Aerococcus mictus</name>
    <dbReference type="NCBI Taxonomy" id="2976810"/>
    <lineage>
        <taxon>Bacteria</taxon>
        <taxon>Bacillati</taxon>
        <taxon>Bacillota</taxon>
        <taxon>Bacilli</taxon>
        <taxon>Lactobacillales</taxon>
        <taxon>Aerococcaceae</taxon>
        <taxon>Aerococcus</taxon>
    </lineage>
</organism>
<dbReference type="SMART" id="SM00354">
    <property type="entry name" value="HTH_LACI"/>
    <property type="match status" value="1"/>
</dbReference>
<dbReference type="InterPro" id="IPR001761">
    <property type="entry name" value="Peripla_BP/Lac1_sug-bd_dom"/>
</dbReference>
<dbReference type="InterPro" id="IPR000843">
    <property type="entry name" value="HTH_LacI"/>
</dbReference>
<dbReference type="InterPro" id="IPR028082">
    <property type="entry name" value="Peripla_BP_I"/>
</dbReference>
<dbReference type="EMBL" id="CP145132">
    <property type="protein sequence ID" value="WWC54149.1"/>
    <property type="molecule type" value="Genomic_DNA"/>
</dbReference>
<reference evidence="7 8" key="1">
    <citation type="journal article" date="2020" name="J. Bacteriol.">
        <title>Aerococcus urinae Isolated from Women with Lower Urinary Tract Symptoms: In Vitro Aggregation and Genome Analysis.</title>
        <authorList>
            <person name="Hilt E.E."/>
            <person name="Putonti C."/>
            <person name="Thomas-White K."/>
            <person name="Lewis A.L."/>
            <person name="Visick K.L."/>
            <person name="Gilbert N.M."/>
            <person name="Wolfe A.J."/>
        </authorList>
    </citation>
    <scope>NUCLEOTIDE SEQUENCE [LARGE SCALE GENOMIC DNA]</scope>
    <source>
        <strain evidence="7 8">UMB1016</strain>
    </source>
</reference>
<gene>
    <name evidence="7" type="ORF">DBT44_0007005</name>
    <name evidence="6" type="ORF">ODY61_05965</name>
</gene>
<dbReference type="SUPFAM" id="SSF47413">
    <property type="entry name" value="lambda repressor-like DNA-binding domains"/>
    <property type="match status" value="1"/>
</dbReference>
<protein>
    <submittedName>
        <fullName evidence="6">LacI family DNA-binding transcriptional regulator</fullName>
    </submittedName>
</protein>
<dbReference type="EMBL" id="JAOTMY010000002">
    <property type="protein sequence ID" value="MCY3087666.1"/>
    <property type="molecule type" value="Genomic_DNA"/>
</dbReference>
<evidence type="ECO:0000256" key="4">
    <source>
        <dbReference type="ARBA" id="ARBA00023163"/>
    </source>
</evidence>
<evidence type="ECO:0000256" key="1">
    <source>
        <dbReference type="ARBA" id="ARBA00022491"/>
    </source>
</evidence>
<dbReference type="PROSITE" id="PS00356">
    <property type="entry name" value="HTH_LACI_1"/>
    <property type="match status" value="1"/>
</dbReference>
<reference evidence="6" key="2">
    <citation type="submission" date="2022-09" db="EMBL/GenBank/DDBJ databases">
        <title>Aerococcus urinae taxonomy study.</title>
        <authorList>
            <person name="Christensen J."/>
            <person name="Senneby E."/>
        </authorList>
    </citation>
    <scope>NUCLEOTIDE SEQUENCE</scope>
    <source>
        <strain evidence="6">LUND-41-B12</strain>
    </source>
</reference>
<proteinExistence type="predicted"/>
<dbReference type="AlphaFoldDB" id="A0A1E9P9J7"/>
<dbReference type="SUPFAM" id="SSF53822">
    <property type="entry name" value="Periplasmic binding protein-like I"/>
    <property type="match status" value="1"/>
</dbReference>
<accession>A0A1E9P9J7</accession>
<keyword evidence="3 6" id="KW-0238">DNA-binding</keyword>
<dbReference type="Gene3D" id="3.40.50.2300">
    <property type="match status" value="2"/>
</dbReference>
<dbReference type="PROSITE" id="PS50932">
    <property type="entry name" value="HTH_LACI_2"/>
    <property type="match status" value="1"/>
</dbReference>
<dbReference type="GeneID" id="86858582"/>
<reference evidence="7" key="3">
    <citation type="submission" date="2024-02" db="EMBL/GenBank/DDBJ databases">
        <authorList>
            <person name="Choi B."/>
        </authorList>
    </citation>
    <scope>NUCLEOTIDE SEQUENCE</scope>
    <source>
        <strain evidence="7">UMB1016</strain>
    </source>
</reference>
<keyword evidence="2" id="KW-0805">Transcription regulation</keyword>
<accession>A0A9Q4DD83</accession>
<dbReference type="Pfam" id="PF00532">
    <property type="entry name" value="Peripla_BP_1"/>
    <property type="match status" value="1"/>
</dbReference>
<keyword evidence="8" id="KW-1185">Reference proteome</keyword>
<evidence type="ECO:0000259" key="5">
    <source>
        <dbReference type="PROSITE" id="PS50932"/>
    </source>
</evidence>
<sequence length="334" mass="38194">MATMNDVAKLAGVSRGTVSNYINGVKVKEASQIKIQEAIEQLNYVPNNNARALKLNRTNIIAFILPNTLSPFFSELTYYVQQEIESYGYKMLLCNSNNEITKEIDYIKMVKEQKAAGIITISYSKLPLALIEHIPMVSIEKQISSEIPCVTSDNYQGGYLAIEELVRRGAEKILIVTRTTENSRINYGQRAKGAVQACIDKEIDYELFSSNKHEKDFLKDLLIYTKNTFRKKYDYDGIFTVSDNYADYMNNILQEQSIKVPDDIQIVGFDGSKMYQNQKRIISSIRQPVIDIARESVDIMMNVVEQSQYDKDRRHLVTLPVKFVEGKTTRSLDK</sequence>
<evidence type="ECO:0000256" key="3">
    <source>
        <dbReference type="ARBA" id="ARBA00023125"/>
    </source>
</evidence>
<feature type="domain" description="HTH lacI-type" evidence="5">
    <location>
        <begin position="2"/>
        <end position="55"/>
    </location>
</feature>
<dbReference type="Gene3D" id="1.10.260.40">
    <property type="entry name" value="lambda repressor-like DNA-binding domains"/>
    <property type="match status" value="1"/>
</dbReference>
<evidence type="ECO:0000313" key="7">
    <source>
        <dbReference type="EMBL" id="WWC54149.1"/>
    </source>
</evidence>
<keyword evidence="4" id="KW-0804">Transcription</keyword>
<evidence type="ECO:0000313" key="6">
    <source>
        <dbReference type="EMBL" id="MCY3087666.1"/>
    </source>
</evidence>
<dbReference type="CDD" id="cd01392">
    <property type="entry name" value="HTH_LacI"/>
    <property type="match status" value="1"/>
</dbReference>
<dbReference type="InterPro" id="IPR010982">
    <property type="entry name" value="Lambda_DNA-bd_dom_sf"/>
</dbReference>
<dbReference type="RefSeq" id="WP_070560514.1">
    <property type="nucleotide sequence ID" value="NZ_CAJHLG010000003.1"/>
</dbReference>
<dbReference type="GO" id="GO:0003700">
    <property type="term" value="F:DNA-binding transcription factor activity"/>
    <property type="evidence" value="ECO:0007669"/>
    <property type="project" value="TreeGrafter"/>
</dbReference>
<dbReference type="Proteomes" id="UP000250354">
    <property type="component" value="Chromosome"/>
</dbReference>